<evidence type="ECO:0000313" key="2">
    <source>
        <dbReference type="EMBL" id="KAJ7041459.1"/>
    </source>
</evidence>
<reference evidence="2" key="1">
    <citation type="submission" date="2023-03" db="EMBL/GenBank/DDBJ databases">
        <title>Massive genome expansion in bonnet fungi (Mycena s.s.) driven by repeated elements and novel gene families across ecological guilds.</title>
        <authorList>
            <consortium name="Lawrence Berkeley National Laboratory"/>
            <person name="Harder C.B."/>
            <person name="Miyauchi S."/>
            <person name="Viragh M."/>
            <person name="Kuo A."/>
            <person name="Thoen E."/>
            <person name="Andreopoulos B."/>
            <person name="Lu D."/>
            <person name="Skrede I."/>
            <person name="Drula E."/>
            <person name="Henrissat B."/>
            <person name="Morin E."/>
            <person name="Kohler A."/>
            <person name="Barry K."/>
            <person name="LaButti K."/>
            <person name="Morin E."/>
            <person name="Salamov A."/>
            <person name="Lipzen A."/>
            <person name="Mereny Z."/>
            <person name="Hegedus B."/>
            <person name="Baldrian P."/>
            <person name="Stursova M."/>
            <person name="Weitz H."/>
            <person name="Taylor A."/>
            <person name="Grigoriev I.V."/>
            <person name="Nagy L.G."/>
            <person name="Martin F."/>
            <person name="Kauserud H."/>
        </authorList>
    </citation>
    <scope>NUCLEOTIDE SEQUENCE</scope>
    <source>
        <strain evidence="2">CBHHK200</strain>
    </source>
</reference>
<accession>A0AAD6T8G8</accession>
<evidence type="ECO:0000256" key="1">
    <source>
        <dbReference type="SAM" id="MobiDB-lite"/>
    </source>
</evidence>
<comment type="caution">
    <text evidence="2">The sequence shown here is derived from an EMBL/GenBank/DDBJ whole genome shotgun (WGS) entry which is preliminary data.</text>
</comment>
<dbReference type="Proteomes" id="UP001218188">
    <property type="component" value="Unassembled WGS sequence"/>
</dbReference>
<dbReference type="EMBL" id="JARJCM010000017">
    <property type="protein sequence ID" value="KAJ7041459.1"/>
    <property type="molecule type" value="Genomic_DNA"/>
</dbReference>
<evidence type="ECO:0000313" key="3">
    <source>
        <dbReference type="Proteomes" id="UP001218188"/>
    </source>
</evidence>
<name>A0AAD6T8G8_9AGAR</name>
<keyword evidence="3" id="KW-1185">Reference proteome</keyword>
<proteinExistence type="predicted"/>
<dbReference type="AlphaFoldDB" id="A0AAD6T8G8"/>
<organism evidence="2 3">
    <name type="scientific">Mycena alexandri</name>
    <dbReference type="NCBI Taxonomy" id="1745969"/>
    <lineage>
        <taxon>Eukaryota</taxon>
        <taxon>Fungi</taxon>
        <taxon>Dikarya</taxon>
        <taxon>Basidiomycota</taxon>
        <taxon>Agaricomycotina</taxon>
        <taxon>Agaricomycetes</taxon>
        <taxon>Agaricomycetidae</taxon>
        <taxon>Agaricales</taxon>
        <taxon>Marasmiineae</taxon>
        <taxon>Mycenaceae</taxon>
        <taxon>Mycena</taxon>
    </lineage>
</organism>
<feature type="region of interest" description="Disordered" evidence="1">
    <location>
        <begin position="77"/>
        <end position="102"/>
    </location>
</feature>
<sequence length="138" mass="15386">MADPLSNLCAVYTVLETRALCTQLGDTARLRLQCDEAVRLLESAEPHHNLFSPAEFATLQQSISTMSDRLDDACHLSTDPQEGPSITVVTHSSTGKCGRPKKDINQTFRQEALTLRGPSEWKIDEKRRQNSKSLLPHL</sequence>
<gene>
    <name evidence="2" type="ORF">C8F04DRAFT_1253152</name>
</gene>
<protein>
    <submittedName>
        <fullName evidence="2">Uncharacterized protein</fullName>
    </submittedName>
</protein>